<sequence length="45" mass="4913">MVPHIFISEDTPILEAEIVAESNLSKTEKTTEKETETPTAPAVQS</sequence>
<dbReference type="Proteomes" id="UP000002217">
    <property type="component" value="Chromosome"/>
</dbReference>
<reference evidence="2 3" key="1">
    <citation type="journal article" date="2009" name="Stand. Genomic Sci.">
        <title>Complete genome sequence of Desulfotomaculum acetoxidans type strain (5575).</title>
        <authorList>
            <person name="Spring S."/>
            <person name="Lapidus A."/>
            <person name="Schroder M."/>
            <person name="Gleim D."/>
            <person name="Sims D."/>
            <person name="Meincke L."/>
            <person name="Glavina Del Rio T."/>
            <person name="Tice H."/>
            <person name="Copeland A."/>
            <person name="Cheng J.F."/>
            <person name="Lucas S."/>
            <person name="Chen F."/>
            <person name="Nolan M."/>
            <person name="Bruce D."/>
            <person name="Goodwin L."/>
            <person name="Pitluck S."/>
            <person name="Ivanova N."/>
            <person name="Mavromatis K."/>
            <person name="Mikhailova N."/>
            <person name="Pati A."/>
            <person name="Chen A."/>
            <person name="Palaniappan K."/>
            <person name="Land M."/>
            <person name="Hauser L."/>
            <person name="Chang Y.J."/>
            <person name="Jeffries C.D."/>
            <person name="Chain P."/>
            <person name="Saunders E."/>
            <person name="Brettin T."/>
            <person name="Detter J.C."/>
            <person name="Goker M."/>
            <person name="Bristow J."/>
            <person name="Eisen J.A."/>
            <person name="Markowitz V."/>
            <person name="Hugenholtz P."/>
            <person name="Kyrpides N.C."/>
            <person name="Klenk H.P."/>
            <person name="Han C."/>
        </authorList>
    </citation>
    <scope>NUCLEOTIDE SEQUENCE [LARGE SCALE GENOMIC DNA]</scope>
    <source>
        <strain evidence="3">ATCC 49208 / DSM 771 / VKM B-1644</strain>
    </source>
</reference>
<accession>C8W3C1</accession>
<dbReference type="EMBL" id="CP001720">
    <property type="protein sequence ID" value="ACV61888.1"/>
    <property type="molecule type" value="Genomic_DNA"/>
</dbReference>
<feature type="region of interest" description="Disordered" evidence="1">
    <location>
        <begin position="22"/>
        <end position="45"/>
    </location>
</feature>
<dbReference type="AlphaFoldDB" id="C8W3C1"/>
<dbReference type="KEGG" id="dae:Dtox_1001"/>
<evidence type="ECO:0000313" key="2">
    <source>
        <dbReference type="EMBL" id="ACV61888.1"/>
    </source>
</evidence>
<evidence type="ECO:0000256" key="1">
    <source>
        <dbReference type="SAM" id="MobiDB-lite"/>
    </source>
</evidence>
<keyword evidence="3" id="KW-1185">Reference proteome</keyword>
<proteinExistence type="predicted"/>
<protein>
    <submittedName>
        <fullName evidence="2">Uncharacterized protein</fullName>
    </submittedName>
</protein>
<dbReference type="HOGENOM" id="CLU_3198901_0_0_9"/>
<evidence type="ECO:0000313" key="3">
    <source>
        <dbReference type="Proteomes" id="UP000002217"/>
    </source>
</evidence>
<organism evidence="2 3">
    <name type="scientific">Desulfofarcimen acetoxidans (strain ATCC 49208 / DSM 771 / KCTC 5769 / VKM B-1644 / 5575)</name>
    <name type="common">Desulfotomaculum acetoxidans</name>
    <dbReference type="NCBI Taxonomy" id="485916"/>
    <lineage>
        <taxon>Bacteria</taxon>
        <taxon>Bacillati</taxon>
        <taxon>Bacillota</taxon>
        <taxon>Clostridia</taxon>
        <taxon>Eubacteriales</taxon>
        <taxon>Peptococcaceae</taxon>
        <taxon>Desulfofarcimen</taxon>
    </lineage>
</organism>
<gene>
    <name evidence="2" type="ordered locus">Dtox_1001</name>
</gene>
<name>C8W3C1_DESAS</name>
<feature type="compositionally biased region" description="Basic and acidic residues" evidence="1">
    <location>
        <begin position="26"/>
        <end position="36"/>
    </location>
</feature>